<dbReference type="EMBL" id="CP038141">
    <property type="protein sequence ID" value="QDH17336.1"/>
    <property type="molecule type" value="Genomic_DNA"/>
</dbReference>
<dbReference type="GO" id="GO:0046872">
    <property type="term" value="F:metal ion binding"/>
    <property type="evidence" value="ECO:0007669"/>
    <property type="project" value="UniProtKB-UniRule"/>
</dbReference>
<dbReference type="InterPro" id="IPR001453">
    <property type="entry name" value="MoaB/Mog_dom"/>
</dbReference>
<keyword evidence="6" id="KW-0500">Molybdenum</keyword>
<keyword evidence="6 8" id="KW-0808">Transferase</keyword>
<keyword evidence="6" id="KW-0460">Magnesium</keyword>
<feature type="domain" description="MoaB/Mog" evidence="7">
    <location>
        <begin position="181"/>
        <end position="321"/>
    </location>
</feature>
<gene>
    <name evidence="8" type="ORF">E3D00_07010</name>
</gene>
<dbReference type="SMART" id="SM00852">
    <property type="entry name" value="MoCF_biosynth"/>
    <property type="match status" value="1"/>
</dbReference>
<dbReference type="InterPro" id="IPR005110">
    <property type="entry name" value="MoeA_linker/N"/>
</dbReference>
<protein>
    <recommendedName>
        <fullName evidence="6">Molybdopterin molybdenumtransferase</fullName>
        <ecNumber evidence="6">2.10.1.1</ecNumber>
    </recommendedName>
</protein>
<keyword evidence="4 6" id="KW-0501">Molybdenum cofactor biosynthesis</keyword>
<keyword evidence="6" id="KW-0479">Metal-binding</keyword>
<comment type="catalytic activity">
    <reaction evidence="5">
        <text>adenylyl-molybdopterin + molybdate = Mo-molybdopterin + AMP + H(+)</text>
        <dbReference type="Rhea" id="RHEA:35047"/>
        <dbReference type="ChEBI" id="CHEBI:15378"/>
        <dbReference type="ChEBI" id="CHEBI:36264"/>
        <dbReference type="ChEBI" id="CHEBI:62727"/>
        <dbReference type="ChEBI" id="CHEBI:71302"/>
        <dbReference type="ChEBI" id="CHEBI:456215"/>
        <dbReference type="EC" id="2.10.1.1"/>
    </reaction>
</comment>
<evidence type="ECO:0000256" key="6">
    <source>
        <dbReference type="RuleBase" id="RU365090"/>
    </source>
</evidence>
<dbReference type="PROSITE" id="PS01079">
    <property type="entry name" value="MOCF_BIOSYNTHESIS_2"/>
    <property type="match status" value="1"/>
</dbReference>
<comment type="similarity">
    <text evidence="3 6">Belongs to the MoeA family.</text>
</comment>
<sequence length="403" mass="43941">MEQNLQELLSVQKAEKLVLGYACPFGTERISLPEASGRILRQTIKAERAQPPYDRVMMDGVAYRYVADRREFLCHGVQRAGKPPKILPDGASCIEVMTGAVLPEGADVVVPVERIIKEGKHIRLQEGYYPEKGQFIHVKAADCKAGSELLKSGARLNAPALGVLAGNGYAEVEVSRIPSIALVSTGDELVDVGAAVKTWQIRRSNEYALMGVLAEKGLTKVERFVIRDELSETIAQLQNILERHDVIILSGGVSMGAFDYVPTALAKLRVEKVFHKVAQRPGKPLWFGVGPEGQRVFGLPGNPVSALSCAARYILPMLKTALCYAEVAAYPVEMTESVNLVPEMARFLPVKISHDQTGKLLAHPRPIATSGDFNFLAETDGIVELPPGVGRFDAGGHALFYEW</sequence>
<keyword evidence="9" id="KW-1185">Reference proteome</keyword>
<evidence type="ECO:0000256" key="2">
    <source>
        <dbReference type="ARBA" id="ARBA00005046"/>
    </source>
</evidence>
<proteinExistence type="inferred from homology"/>
<dbReference type="Gene3D" id="2.170.190.11">
    <property type="entry name" value="Molybdopterin biosynthesis moea protein, domain 3"/>
    <property type="match status" value="1"/>
</dbReference>
<evidence type="ECO:0000313" key="9">
    <source>
        <dbReference type="Proteomes" id="UP000316313"/>
    </source>
</evidence>
<dbReference type="InterPro" id="IPR036688">
    <property type="entry name" value="MoeA_C_domain_IV_sf"/>
</dbReference>
<dbReference type="InterPro" id="IPR008284">
    <property type="entry name" value="MoCF_biosynth_CS"/>
</dbReference>
<organism evidence="8 9">
    <name type="scientific">Swingsia samuiensis</name>
    <dbReference type="NCBI Taxonomy" id="1293412"/>
    <lineage>
        <taxon>Bacteria</taxon>
        <taxon>Pseudomonadati</taxon>
        <taxon>Pseudomonadota</taxon>
        <taxon>Alphaproteobacteria</taxon>
        <taxon>Acetobacterales</taxon>
        <taxon>Acetobacteraceae</taxon>
        <taxon>Swingsia</taxon>
    </lineage>
</organism>
<dbReference type="Pfam" id="PF00994">
    <property type="entry name" value="MoCF_biosynth"/>
    <property type="match status" value="1"/>
</dbReference>
<dbReference type="OrthoDB" id="9804758at2"/>
<dbReference type="GO" id="GO:0061599">
    <property type="term" value="F:molybdopterin molybdotransferase activity"/>
    <property type="evidence" value="ECO:0007669"/>
    <property type="project" value="UniProtKB-UniRule"/>
</dbReference>
<dbReference type="PANTHER" id="PTHR10192:SF5">
    <property type="entry name" value="GEPHYRIN"/>
    <property type="match status" value="1"/>
</dbReference>
<dbReference type="Proteomes" id="UP000316313">
    <property type="component" value="Chromosome"/>
</dbReference>
<dbReference type="AlphaFoldDB" id="A0A4Y6ULJ7"/>
<dbReference type="InterPro" id="IPR005111">
    <property type="entry name" value="MoeA_C_domain_IV"/>
</dbReference>
<evidence type="ECO:0000256" key="5">
    <source>
        <dbReference type="ARBA" id="ARBA00047317"/>
    </source>
</evidence>
<dbReference type="GO" id="GO:0005829">
    <property type="term" value="C:cytosol"/>
    <property type="evidence" value="ECO:0007669"/>
    <property type="project" value="TreeGrafter"/>
</dbReference>
<dbReference type="RefSeq" id="WP_141461186.1">
    <property type="nucleotide sequence ID" value="NZ_CP038141.1"/>
</dbReference>
<evidence type="ECO:0000256" key="4">
    <source>
        <dbReference type="ARBA" id="ARBA00023150"/>
    </source>
</evidence>
<dbReference type="Gene3D" id="3.90.105.10">
    <property type="entry name" value="Molybdopterin biosynthesis moea protein, domain 2"/>
    <property type="match status" value="1"/>
</dbReference>
<dbReference type="EC" id="2.10.1.1" evidence="6"/>
<dbReference type="Pfam" id="PF03454">
    <property type="entry name" value="MoeA_C"/>
    <property type="match status" value="1"/>
</dbReference>
<comment type="cofactor">
    <cofactor evidence="6">
        <name>Mg(2+)</name>
        <dbReference type="ChEBI" id="CHEBI:18420"/>
    </cofactor>
</comment>
<dbReference type="GO" id="GO:0006777">
    <property type="term" value="P:Mo-molybdopterin cofactor biosynthetic process"/>
    <property type="evidence" value="ECO:0007669"/>
    <property type="project" value="UniProtKB-UniRule"/>
</dbReference>
<dbReference type="Pfam" id="PF03453">
    <property type="entry name" value="MoeA_N"/>
    <property type="match status" value="1"/>
</dbReference>
<dbReference type="CDD" id="cd00887">
    <property type="entry name" value="MoeA"/>
    <property type="match status" value="1"/>
</dbReference>
<dbReference type="Gene3D" id="3.40.980.10">
    <property type="entry name" value="MoaB/Mog-like domain"/>
    <property type="match status" value="1"/>
</dbReference>
<dbReference type="SUPFAM" id="SSF53218">
    <property type="entry name" value="Molybdenum cofactor biosynthesis proteins"/>
    <property type="match status" value="1"/>
</dbReference>
<evidence type="ECO:0000313" key="8">
    <source>
        <dbReference type="EMBL" id="QDH17336.1"/>
    </source>
</evidence>
<evidence type="ECO:0000259" key="7">
    <source>
        <dbReference type="SMART" id="SM00852"/>
    </source>
</evidence>
<comment type="function">
    <text evidence="1 6">Catalyzes the insertion of molybdate into adenylated molybdopterin with the concomitant release of AMP.</text>
</comment>
<dbReference type="KEGG" id="ssam:E3D00_07010"/>
<dbReference type="PANTHER" id="PTHR10192">
    <property type="entry name" value="MOLYBDOPTERIN BIOSYNTHESIS PROTEIN"/>
    <property type="match status" value="1"/>
</dbReference>
<accession>A0A4Y6ULJ7</accession>
<dbReference type="UniPathway" id="UPA00344"/>
<dbReference type="InterPro" id="IPR036135">
    <property type="entry name" value="MoeA_linker/N_sf"/>
</dbReference>
<dbReference type="Gene3D" id="2.40.340.10">
    <property type="entry name" value="MoeA, C-terminal, domain IV"/>
    <property type="match status" value="1"/>
</dbReference>
<dbReference type="InterPro" id="IPR038987">
    <property type="entry name" value="MoeA-like"/>
</dbReference>
<dbReference type="SUPFAM" id="SSF63867">
    <property type="entry name" value="MoeA C-terminal domain-like"/>
    <property type="match status" value="1"/>
</dbReference>
<dbReference type="NCBIfam" id="TIGR00177">
    <property type="entry name" value="molyb_syn"/>
    <property type="match status" value="1"/>
</dbReference>
<comment type="pathway">
    <text evidence="2 6">Cofactor biosynthesis; molybdopterin biosynthesis.</text>
</comment>
<reference evidence="8 9" key="1">
    <citation type="submission" date="2019-03" db="EMBL/GenBank/DDBJ databases">
        <title>The complete genome sequence of Swingsia samuiensis NBRC107927(T).</title>
        <authorList>
            <person name="Chua K.-O."/>
            <person name="Chan K.-G."/>
            <person name="See-Too W.-S."/>
        </authorList>
    </citation>
    <scope>NUCLEOTIDE SEQUENCE [LARGE SCALE GENOMIC DNA]</scope>
    <source>
        <strain evidence="8 9">AH83</strain>
    </source>
</reference>
<dbReference type="SUPFAM" id="SSF63882">
    <property type="entry name" value="MoeA N-terminal region -like"/>
    <property type="match status" value="1"/>
</dbReference>
<name>A0A4Y6ULJ7_9PROT</name>
<dbReference type="InterPro" id="IPR036425">
    <property type="entry name" value="MoaB/Mog-like_dom_sf"/>
</dbReference>
<evidence type="ECO:0000256" key="1">
    <source>
        <dbReference type="ARBA" id="ARBA00002901"/>
    </source>
</evidence>
<evidence type="ECO:0000256" key="3">
    <source>
        <dbReference type="ARBA" id="ARBA00010763"/>
    </source>
</evidence>